<feature type="disulfide bond" evidence="27">
    <location>
        <begin position="1012"/>
        <end position="1024"/>
    </location>
</feature>
<dbReference type="PROSITE" id="PS01186">
    <property type="entry name" value="EGF_2"/>
    <property type="match status" value="1"/>
</dbReference>
<feature type="disulfide bond" evidence="27">
    <location>
        <begin position="3619"/>
        <end position="3631"/>
    </location>
</feature>
<evidence type="ECO:0000256" key="30">
    <source>
        <dbReference type="SAM" id="SignalP"/>
    </source>
</evidence>
<feature type="repeat" description="LDL-receptor class B" evidence="28">
    <location>
        <begin position="1448"/>
        <end position="1493"/>
    </location>
</feature>
<feature type="repeat" description="LDL-receptor class B" evidence="28">
    <location>
        <begin position="436"/>
        <end position="479"/>
    </location>
</feature>
<feature type="disulfide bond" evidence="27">
    <location>
        <begin position="930"/>
        <end position="942"/>
    </location>
</feature>
<dbReference type="SMART" id="SM00181">
    <property type="entry name" value="EGF"/>
    <property type="match status" value="28"/>
</dbReference>
<dbReference type="InterPro" id="IPR000033">
    <property type="entry name" value="LDLR_classB_rpt"/>
</dbReference>
<feature type="disulfide bond" evidence="27">
    <location>
        <begin position="2996"/>
        <end position="3011"/>
    </location>
</feature>
<dbReference type="Pfam" id="PF00058">
    <property type="entry name" value="Ldl_recept_b"/>
    <property type="match status" value="10"/>
</dbReference>
<dbReference type="Pfam" id="PF24468">
    <property type="entry name" value="EGF_LRP2"/>
    <property type="match status" value="1"/>
</dbReference>
<dbReference type="InterPro" id="IPR009030">
    <property type="entry name" value="Growth_fac_rcpt_cys_sf"/>
</dbReference>
<feature type="disulfide bond" evidence="27">
    <location>
        <begin position="3677"/>
        <end position="3692"/>
    </location>
</feature>
<keyword evidence="5" id="KW-1003">Cell membrane</keyword>
<dbReference type="InterPro" id="IPR036055">
    <property type="entry name" value="LDL_receptor-like_sf"/>
</dbReference>
<keyword evidence="17 26" id="KW-1015">Disulfide bond</keyword>
<evidence type="ECO:0000256" key="2">
    <source>
        <dbReference type="ARBA" id="ARBA00004279"/>
    </source>
</evidence>
<keyword evidence="10" id="KW-0677">Repeat</keyword>
<feature type="disulfide bond" evidence="27">
    <location>
        <begin position="3453"/>
        <end position="3465"/>
    </location>
</feature>
<feature type="disulfide bond" evidence="26">
    <location>
        <begin position="4508"/>
        <end position="4517"/>
    </location>
</feature>
<feature type="disulfide bond" evidence="27">
    <location>
        <begin position="3823"/>
        <end position="3841"/>
    </location>
</feature>
<dbReference type="Gene3D" id="2.10.25.10">
    <property type="entry name" value="Laminin"/>
    <property type="match status" value="9"/>
</dbReference>
<keyword evidence="18" id="KW-0675">Receptor</keyword>
<feature type="repeat" description="LDL-receptor class B" evidence="28">
    <location>
        <begin position="2380"/>
        <end position="2424"/>
    </location>
</feature>
<evidence type="ECO:0000256" key="25">
    <source>
        <dbReference type="ARBA" id="ARBA00080738"/>
    </source>
</evidence>
<dbReference type="PROSITE" id="PS50068">
    <property type="entry name" value="LDLRA_2"/>
    <property type="match status" value="33"/>
</dbReference>
<feature type="disulfide bond" evidence="27">
    <location>
        <begin position="2791"/>
        <end position="2806"/>
    </location>
</feature>
<feature type="repeat" description="LDL-receptor class B" evidence="28">
    <location>
        <begin position="391"/>
        <end position="435"/>
    </location>
</feature>
<evidence type="ECO:0000256" key="26">
    <source>
        <dbReference type="PROSITE-ProRule" id="PRU00076"/>
    </source>
</evidence>
<feature type="repeat" description="LDL-receptor class B" evidence="28">
    <location>
        <begin position="4037"/>
        <end position="4080"/>
    </location>
</feature>
<feature type="disulfide bond" evidence="27">
    <location>
        <begin position="2893"/>
        <end position="2905"/>
    </location>
</feature>
<evidence type="ECO:0000256" key="22">
    <source>
        <dbReference type="ARBA" id="ARBA00037878"/>
    </source>
</evidence>
<dbReference type="InterPro" id="IPR018097">
    <property type="entry name" value="EGF_Ca-bd_CS"/>
</dbReference>
<evidence type="ECO:0000256" key="4">
    <source>
        <dbReference type="ARBA" id="ARBA00009939"/>
    </source>
</evidence>
<dbReference type="GO" id="GO:0007399">
    <property type="term" value="P:nervous system development"/>
    <property type="evidence" value="ECO:0007669"/>
    <property type="project" value="UniProtKB-KW"/>
</dbReference>
<feature type="disulfide bond" evidence="27">
    <location>
        <begin position="2703"/>
        <end position="2718"/>
    </location>
</feature>
<evidence type="ECO:0000256" key="23">
    <source>
        <dbReference type="ARBA" id="ARBA00074420"/>
    </source>
</evidence>
<keyword evidence="6 26" id="KW-0245">EGF-like domain</keyword>
<feature type="disulfide bond" evidence="27">
    <location>
        <begin position="2647"/>
        <end position="2665"/>
    </location>
</feature>
<dbReference type="SUPFAM" id="SSF57184">
    <property type="entry name" value="Growth factor receptor domain"/>
    <property type="match status" value="2"/>
</dbReference>
<comment type="similarity">
    <text evidence="4">Belongs to the LDLR family.</text>
</comment>
<evidence type="ECO:0000256" key="28">
    <source>
        <dbReference type="PROSITE-ProRule" id="PRU00461"/>
    </source>
</evidence>
<feature type="disulfide bond" evidence="26">
    <location>
        <begin position="4545"/>
        <end position="4554"/>
    </location>
</feature>
<evidence type="ECO:0000256" key="29">
    <source>
        <dbReference type="SAM" id="Phobius"/>
    </source>
</evidence>
<dbReference type="PROSITE" id="PS51120">
    <property type="entry name" value="LDLRB"/>
    <property type="match status" value="18"/>
</dbReference>
<feature type="domain" description="EGF-like" evidence="31">
    <location>
        <begin position="4519"/>
        <end position="4555"/>
    </location>
</feature>
<feature type="disulfide bond" evidence="27">
    <location>
        <begin position="937"/>
        <end position="955"/>
    </location>
</feature>
<dbReference type="PROSITE" id="PS00022">
    <property type="entry name" value="EGF_1"/>
    <property type="match status" value="5"/>
</dbReference>
<keyword evidence="12" id="KW-0106">Calcium</keyword>
<feature type="disulfide bond" evidence="27">
    <location>
        <begin position="2939"/>
        <end position="2957"/>
    </location>
</feature>
<evidence type="ECO:0000313" key="32">
    <source>
        <dbReference type="EMBL" id="CAH1099458.1"/>
    </source>
</evidence>
<feature type="disulfide bond" evidence="27">
    <location>
        <begin position="2984"/>
        <end position="3002"/>
    </location>
</feature>
<evidence type="ECO:0000259" key="31">
    <source>
        <dbReference type="PROSITE" id="PS50026"/>
    </source>
</evidence>
<feature type="disulfide bond" evidence="27">
    <location>
        <begin position="2659"/>
        <end position="2674"/>
    </location>
</feature>
<dbReference type="FunFam" id="4.10.400.10:FF:000002">
    <property type="entry name" value="Low-density lipoprotein receptor-related protein 1"/>
    <property type="match status" value="4"/>
</dbReference>
<keyword evidence="11" id="KW-1009">Hearing</keyword>
<feature type="repeat" description="LDL-receptor class B" evidence="28">
    <location>
        <begin position="2025"/>
        <end position="2067"/>
    </location>
</feature>
<keyword evidence="16 29" id="KW-0472">Membrane</keyword>
<feature type="disulfide bond" evidence="27">
    <location>
        <begin position="3576"/>
        <end position="3588"/>
    </location>
</feature>
<feature type="disulfide bond" evidence="27">
    <location>
        <begin position="1098"/>
        <end position="1116"/>
    </location>
</feature>
<keyword evidence="19" id="KW-0168">Coated pit</keyword>
<evidence type="ECO:0000256" key="6">
    <source>
        <dbReference type="ARBA" id="ARBA00022536"/>
    </source>
</evidence>
<feature type="disulfide bond" evidence="27">
    <location>
        <begin position="1110"/>
        <end position="1125"/>
    </location>
</feature>
<dbReference type="PANTHER" id="PTHR22722:SF5">
    <property type="entry name" value="LOW-DENSITY LIPOPROTEIN RECEPTOR-RELATED PROTEIN 1B"/>
    <property type="match status" value="1"/>
</dbReference>
<dbReference type="GO" id="GO:0042562">
    <property type="term" value="F:hormone binding"/>
    <property type="evidence" value="ECO:0007669"/>
    <property type="project" value="TreeGrafter"/>
</dbReference>
<evidence type="ECO:0000256" key="13">
    <source>
        <dbReference type="ARBA" id="ARBA00022902"/>
    </source>
</evidence>
<organism evidence="32 33">
    <name type="scientific">Psylliodes chrysocephalus</name>
    <dbReference type="NCBI Taxonomy" id="3402493"/>
    <lineage>
        <taxon>Eukaryota</taxon>
        <taxon>Metazoa</taxon>
        <taxon>Ecdysozoa</taxon>
        <taxon>Arthropoda</taxon>
        <taxon>Hexapoda</taxon>
        <taxon>Insecta</taxon>
        <taxon>Pterygota</taxon>
        <taxon>Neoptera</taxon>
        <taxon>Endopterygota</taxon>
        <taxon>Coleoptera</taxon>
        <taxon>Polyphaga</taxon>
        <taxon>Cucujiformia</taxon>
        <taxon>Chrysomeloidea</taxon>
        <taxon>Chrysomelidae</taxon>
        <taxon>Galerucinae</taxon>
        <taxon>Alticini</taxon>
        <taxon>Psylliodes</taxon>
    </lineage>
</organism>
<dbReference type="Pfam" id="PF00057">
    <property type="entry name" value="Ldl_recept_a"/>
    <property type="match status" value="31"/>
</dbReference>
<feature type="disulfide bond" evidence="26">
    <location>
        <begin position="4281"/>
        <end position="4290"/>
    </location>
</feature>
<accession>A0A9P0CEW5</accession>
<feature type="repeat" description="LDL-receptor class B" evidence="28">
    <location>
        <begin position="3230"/>
        <end position="3273"/>
    </location>
</feature>
<keyword evidence="20" id="KW-0325">Glycoprotein</keyword>
<dbReference type="GO" id="GO:0006898">
    <property type="term" value="P:receptor-mediated endocytosis"/>
    <property type="evidence" value="ECO:0007669"/>
    <property type="project" value="TreeGrafter"/>
</dbReference>
<feature type="repeat" description="LDL-receptor class B" evidence="28">
    <location>
        <begin position="749"/>
        <end position="791"/>
    </location>
</feature>
<dbReference type="InterPro" id="IPR000742">
    <property type="entry name" value="EGF"/>
</dbReference>
<evidence type="ECO:0000256" key="1">
    <source>
        <dbReference type="ARBA" id="ARBA00004247"/>
    </source>
</evidence>
<dbReference type="InterPro" id="IPR001881">
    <property type="entry name" value="EGF-like_Ca-bd_dom"/>
</dbReference>
<comment type="caution">
    <text evidence="26">Lacks conserved residue(s) required for the propagation of feature annotation.</text>
</comment>
<sequence>MCVCGKMLIVLVIVYGLLVNSQGAVDFNEETTNSFGLETVSSCPSNQFRCTNGRCIPISWHCDSSRDCDDGSDEPPDCQQNHNCRSDQFQCSLTKKCLPTGWVCDEEKDCGVSQEFGKDISDEDPKRCAKEAKCKWNEALCGEGVECIPIKKFCDGQRDCVAGSDEWDFCQNATETCNKLQCSFGCKLTPKGPLCYCPEGKKPSDNLCIDANECELDDSCSQICKNTQGSFECSCVSGYRAEGTDCVAVNFPPSEPPSLIFSTQTEIRRVTLKGKSFPGNSTLRLLNSNALEFIHRNHTVCYVHHNISKASLVCANVNDLNQRWVVLEKSPLLEVDLIQQFALDWITENWYFMDDQREVILVCTNDLSWCNILVEYELSKPRAIALDPTSGYLFFTKWGHSPPMLERINMDGTGRKAIVDHTIVYPYGVAVDFPTKRVYWVDTYLDYVERVDYNGQNRKTVLRGTKVQNLYGITVFQNSIFVSSWYNNSILELHKFKHEEKNIVVNISRPFNVYVFHRQRQPDVAHPCKTLNDCDHMCIPLWNDNIAIKRCACATGYTLTNKTKCILKMPPNFLLLSKSRPFSIRGIDLATGNETIVPIMNIGRPKGLDYDVKGRSLFFADAQSMTVNMVNLRNTTDRTVLLKNTVCDGLAFDWISRNLYWTSLEKGSISVTKLINITTTRTLIESNNYSPTAITVDPLNGVMYWADWSSLSPEKGRIDTANMDGTNKHAFLTEKIHWPSGLAIDHQAKRIYWSDKHLKIIQSVDFDAKDRRTETIGSLENPHSLTIGHGLKKYLFFIEMTKGAVMSYRNDTGIKKIYEGNLPLYDVKMFDSESQIGENDCAVSTCPELCIPLPDHKSVCACTDGFQWKNDSCIKENNVTVPSYCPSGKFQCLQKKHCIPNDYLCDGVDNCDDGSDESGDPGGPCENVSCGDNQLKCDKTTCIAKHWVCDGEKDCLDGTDEDPGTCSQICPPTQFKCKKSRRCIPMVWHCDNVHDCGFDDHSDETDCKTSTCDVNEFACKSGQCIASRYYCDSIKDCDDGSDEINCMQCDPMKEIPCKPRDECLPKSVRCDGKTNCPDGSDEKDCGHTVECETDEFTCTNFECIPKVFECDSDLDCVDGSDEMKCDPGRLKNATNAKSPTLTCDPPHKSCDNNTKCISPSKLCDNRQDCADGSDEIDQMCTDYNITEFKLSSSCEYPSRLCDNGTKCIDVDKLCDDRKDCNDGSDEGLRCSDMLCEHSFVCSHDCHNAPEGLICTCPKNLHLQADKINCLATHPCEAWGTCSQLCIPRGSRFKCTCQEGYVIQDDGFTCKSTDSGRPYVIFSNRHELRGVDLHTFGLKSFIASLKNTITLDFYHANDTNMIFWTDVIDDKIYRGTVVGGSLGNIEVVVQTGLSTAEGLAVDWLGQNLYWVESNLDQIEVAKLNGSFRRTLVAGDMESPRAVAVDPRDGYLFWTDWDNQLPRIERCSLAGSDRKIVVKVGNSGWPNGLTLDYTIRRIYWIDARSDSIHTSNYDGGDHHEVMRNHEMLSHPFAITVFENYVYWTDWRTNSVVRANKFTGGDVRVIQRTLSQPFDIKILHPSRQPRDGINPCGGNNGGCSHLCLIHLNHTYKCDCPHIMRLSNDNKTCVVNEKVLLIARNNEIRGVDILQPYYHTIPTISIPQVLSPVQIEYLAANSTLFWADFHINEIKRTSLTHGPSETLLDTGLQNPSGLAVDWISELLFISSKVGIMVSNLKGEYITKIIDNVNVLSVCVDPPTGNLYWISSVNDTETVETSNMDGSNRKTVVSNLKSNSKSLTVDAKASKLFWISELNVYNSNFDGSNLQKLNLSENISVSAITVYQNKLFYSDDNTQSIRSVDKLTGNNDYILRNSTGSVLALRIYDPSEQQGSHPCSVFRGGCQHLCLPISDKTLTCKCATGYIKDPKNIFKCIGVEEFLFYSINWELHGLSLDGKNDSEVLGPISRVSSATTIDFLADEDLLFWADSDHGTVSRVKRDGTERKFILDQPEILENTPLDWLTGMAIDWIARNIYWCDSKRGTIEVSRLDGSKQSVLLSYEIGKPNSLAVDPVKGVLVWAGGSKIEIATMDGQNRKLLVSDGKAISDIALDTTNEYIYFTDIQANTIERVSYIGEKRLVMLNHSLENPIAITTLDDKIFWLDTTFERGSISSALVSNVSNSQVLLSDLGDSLRDIHIFSKRKQRGSNPCSTKNGGCEQLCLFNGTHPVCVCSHGRIGANGKSCEPFENFVMYSRVISIDSIQMVGDKNLQNSPHPTIKNSTMLKNAIGLSFSYKHQRLFYSDIQKGSINAVFFNGTDHRIIVERQGSVEGLAYEQVYNSLYWTCNNDATINRVNLTNRMTNSSAVETIVRMRVQDKPRGIAVDSCGSRVYWSNWNPQQPTIERAFLTGFGRDSIIKTDIRMPNAITLDHKAQKLYWGDARLDKIERCEYDGTKRVVLAKVTPQHPFALAVYGDFIYWTDWMLHAVIRADKFTGQYIVLLRRDVARPMGIVTVANDTEDCFSNPCLIQNGFCEEICGLSASGQVECSCEEGRILSEQGRCHAKILTNCTNDGDSFRCSDGGCVPFHLTCDGIPHCADKSDEEPGYCGYRTCPLGWFPCQNKMCISLNLTCNGVDDCGDSTDEQNCACPEETHFRCKNGECLDIAHRCDNEPDCQDKTDEIGCEMPNCTEKHGIGFVNCKFTTTCIHKDWFCDGDDDCWDNSDEENCTVVRSACDKQQFQCLNGACIDLKLRCNGVADCKDDDTTGIALDEINCGIDNKCTMDQFMCENDSKCIPLSWHCNGVPDCTDHSDEENCQQRCRSDQFQCTNKECIPKSWQCDGNPDCTDQSDESEHCQVTTCAKYEFRCNTTGRCIPLSWVCDGEADCQDNADEHMLQGCNFISCNTNQFRCADGQCIGKIYYCDGDRDCIDGSDEPLECYKTCDDDEFRCQNDKCVPDHAKCDGKDDCGDGSDEGVHCENSAEDGYCKGKGWFHCDNGVCINETLLCNSENNCGDFSDENKCRIDECSASPQPCSQICVDKPVGYECQCHLGYKVSSKDVHHCEDINECEQQKPCSQVCTNTRGSYHCSCVDNYILHFDKQSCRANSTVKVNLILANRYYIRELDLMGRSSLLAHNLTNAVALDYDWKSQCIYWSDVTQLGSSIKRLCNYKKNSTEVEILHSPTLQNPDGLAVDWIGRNLYWCDKGLDTIEVSSLDGKYRRVLHSKGLEEPRAIALDPTKGYMYWSDWGSRVHIGKAGMDGSNPKVIIKNNLGWPNALTISYETQELFWADAREDYIAFSDLEGNNVKVVASRERNPKFQLHHVFAIDIWEDYIYWTDWETKTVERCNKYTGEDCKSILSTVHRPMDIRVVHPFRQPSVKHNPCATANCSALCLLTPSAPHFTCACPENYILGNDSRSCVANCTTAHFECKTNFKCIPFWWKCDTQDDCGDGSDEPPDCPSFKCTPGQYQCQNRQCIHPSDLCNGKNDCGDGSDESDCQHYTCLNTQFRCEGNSTVPPRCIPAKQRCNKHVDCPGAEDELNCPPVTCPPNQFKCQNDKCIPAVWVCDKDNDCTDNSDEEQDCDARTCGAQHFRCNSGRCIPHSWLCDGDPDCSEGEDEPKTCSHPDYHTCEPTYFKCKNNKCIPGRWRCDYEGDCGDGSDEEGCVPRNCSESEFRCNSGKCIRGDMKCDGEYQCEDRSDEVDCHIQCKNNEFQCTNPGICIFLAWKCDGEVDCPDGSDEANCSDTCPHNGFRCKNGLCIYEQWRCDGQNDCDDGSDELNCFFNVCPPGRFRCKNHRCVPISALCDGKNQCGDGSDEDKHICRRYGLCPPTQFSCKSGRCVDTSLHCDGSEDCDDGSDEADCETSACKWNSCSQICVEVRQNQTVCKCLPGYRHTDAGQCQAMGDLAELVLAAEAELRLMSPYKSGDDDNKLRKTLATAPGYKVDAVDILSSGRQAIAYWTDHQSKRVQSIVIHIDKDGRSNRDADVAKTILSNLQDPRGISIDWIARRIYITDGNRLLAATLDGNYAYTLFKGDMQQPRDLVVASDQGVLFWADWGPTARIETANMDGYKRRILVSTGILWPTGLAIDHGTNRLYWADPKTMTIESVLYDGTDRHIIRHFDKDIRPYKIEIFEENLFVSTHNKHDIFRMNKFGKGNITYLVQGLTRISDILILHEHKHAKMNNTCYDFCNDSEFCLLTPRGATCTCPDGYVKDNLTCKAASSRSNECFLNCHTGTCKLIQGQGQKCICPPQYTGPRCETYRCSQYCKNHGMCYVDVHSAKSTDSKSPLKCNCPPQWTGERCETPVDLCEGRCYNQGTCVTLETGVPHCSCKTGFSGNRCQNCAGLICQNGGVCSIRNNQETCICVPGYRGRSCEISICGSHGRPIGDGSKCACSPGYTGDTCDRNMCDNHCQNGGTCRQGAKVPECICSKFFTGRRCEIDLCSGRYPPRGCAEKCTCKNSGVCVKPNEEVDEVVCQCLEMYYGYNCDKYLLSPNPCINRCLNGGVCVLPDPDQPPICHCTRRWSGPYCDRPTACDDYCRNGGTCSITSEGLAYCVCSKGISGTRCELNSFGLEEEVETRSVVVPVLSAIGVIIVVLIAGFLVFEYIFKKRTTFSHERLHENDFSNPIYQERDAEPFTLDADKSGNFANPVYESVYNGTSSVKDEKAVLLEHSVDEAVRPPTEEL</sequence>
<feature type="domain" description="EGF-like" evidence="31">
    <location>
        <begin position="4481"/>
        <end position="4518"/>
    </location>
</feature>
<dbReference type="SUPFAM" id="SSF63825">
    <property type="entry name" value="YWTD domain"/>
    <property type="match status" value="8"/>
</dbReference>
<feature type="disulfide bond" evidence="26">
    <location>
        <begin position="4251"/>
        <end position="4261"/>
    </location>
</feature>
<dbReference type="PROSITE" id="PS00010">
    <property type="entry name" value="ASX_HYDROXYL"/>
    <property type="match status" value="3"/>
</dbReference>
<evidence type="ECO:0000256" key="16">
    <source>
        <dbReference type="ARBA" id="ARBA00023136"/>
    </source>
</evidence>
<proteinExistence type="inferred from homology"/>
<dbReference type="FunFam" id="4.10.400.10:FF:000034">
    <property type="entry name" value="Low-density lipoprotein receptor-related protein 2"/>
    <property type="match status" value="2"/>
</dbReference>
<feature type="disulfide bond" evidence="26">
    <location>
        <begin position="4319"/>
        <end position="4328"/>
    </location>
</feature>
<evidence type="ECO:0000256" key="14">
    <source>
        <dbReference type="ARBA" id="ARBA00022989"/>
    </source>
</evidence>
<dbReference type="GO" id="GO:0005509">
    <property type="term" value="F:calcium ion binding"/>
    <property type="evidence" value="ECO:0007669"/>
    <property type="project" value="InterPro"/>
</dbReference>
<dbReference type="InterPro" id="IPR023415">
    <property type="entry name" value="LDLR_class-A_CS"/>
</dbReference>
<dbReference type="Gene3D" id="2.120.10.30">
    <property type="entry name" value="TolB, C-terminal domain"/>
    <property type="match status" value="8"/>
</dbReference>
<dbReference type="InterPro" id="IPR002172">
    <property type="entry name" value="LDrepeatLR_classA_rpt"/>
</dbReference>
<dbReference type="PANTHER" id="PTHR22722">
    <property type="entry name" value="LOW-DENSITY LIPOPROTEIN RECEPTOR-RELATED PROTEIN 2-RELATED"/>
    <property type="match status" value="1"/>
</dbReference>
<feature type="disulfide bond" evidence="27">
    <location>
        <begin position="2569"/>
        <end position="2587"/>
    </location>
</feature>
<dbReference type="FunFam" id="4.10.400.10:FF:000007">
    <property type="entry name" value="Low density lipoprotein receptor-related protein 1"/>
    <property type="match status" value="1"/>
</dbReference>
<feature type="disulfide bond" evidence="27">
    <location>
        <begin position="3742"/>
        <end position="3760"/>
    </location>
</feature>
<dbReference type="FunFam" id="4.10.400.10:FF:000011">
    <property type="entry name" value="Low-density lipoprotein receptor-related protein 1"/>
    <property type="match status" value="1"/>
</dbReference>
<comment type="subcellular location">
    <subcellularLocation>
        <location evidence="1">Apical cell membrane</location>
        <topology evidence="1">Single-pass type I membrane protein</topology>
    </subcellularLocation>
    <subcellularLocation>
        <location evidence="3">Cell projection</location>
        <location evidence="3">Axon</location>
    </subcellularLocation>
    <subcellularLocation>
        <location evidence="2">Cell projection</location>
        <location evidence="2">Dendrite</location>
    </subcellularLocation>
    <subcellularLocation>
        <location evidence="22">Membrane</location>
        <location evidence="22">Coated pit</location>
    </subcellularLocation>
</comment>
<feature type="disulfide bond" evidence="27">
    <location>
        <begin position="2932"/>
        <end position="2944"/>
    </location>
</feature>
<dbReference type="PROSITE" id="PS01187">
    <property type="entry name" value="EGF_CA"/>
    <property type="match status" value="2"/>
</dbReference>
<evidence type="ECO:0000256" key="27">
    <source>
        <dbReference type="PROSITE-ProRule" id="PRU00124"/>
    </source>
</evidence>
<feature type="transmembrane region" description="Helical" evidence="29">
    <location>
        <begin position="4574"/>
        <end position="4596"/>
    </location>
</feature>
<keyword evidence="8 29" id="KW-0812">Transmembrane</keyword>
<feature type="disulfide bond" evidence="27">
    <location>
        <begin position="43"/>
        <end position="55"/>
    </location>
</feature>
<feature type="disulfide bond" evidence="27">
    <location>
        <begin position="3835"/>
        <end position="3850"/>
    </location>
</feature>
<evidence type="ECO:0000256" key="15">
    <source>
        <dbReference type="ARBA" id="ARBA00023036"/>
    </source>
</evidence>
<dbReference type="SMART" id="SM00179">
    <property type="entry name" value="EGF_CA"/>
    <property type="match status" value="5"/>
</dbReference>
<dbReference type="InterPro" id="IPR011042">
    <property type="entry name" value="6-blade_b-propeller_TolB-like"/>
</dbReference>
<feature type="disulfide bond" evidence="27">
    <location>
        <begin position="3460"/>
        <end position="3478"/>
    </location>
</feature>
<dbReference type="GO" id="GO:0005905">
    <property type="term" value="C:clathrin-coated pit"/>
    <property type="evidence" value="ECO:0007669"/>
    <property type="project" value="UniProtKB-KW"/>
</dbReference>
<feature type="disulfide bond" evidence="27">
    <location>
        <begin position="2610"/>
        <end position="2628"/>
    </location>
</feature>
<dbReference type="Proteomes" id="UP001153636">
    <property type="component" value="Chromosome 1"/>
</dbReference>
<dbReference type="FunFam" id="2.120.10.30:FF:000241">
    <property type="entry name" value="Low-density lipoprotein receptor-related protein 6"/>
    <property type="match status" value="5"/>
</dbReference>
<evidence type="ECO:0000256" key="18">
    <source>
        <dbReference type="ARBA" id="ARBA00023170"/>
    </source>
</evidence>
<keyword evidence="7" id="KW-0254">Endocytosis</keyword>
<keyword evidence="33" id="KW-1185">Reference proteome</keyword>
<feature type="disulfide bond" evidence="27">
    <location>
        <begin position="2603"/>
        <end position="2615"/>
    </location>
</feature>
<feature type="disulfide bond" evidence="27">
    <location>
        <begin position="2810"/>
        <end position="2822"/>
    </location>
</feature>
<dbReference type="GO" id="GO:0030425">
    <property type="term" value="C:dendrite"/>
    <property type="evidence" value="ECO:0007669"/>
    <property type="project" value="UniProtKB-SubCell"/>
</dbReference>
<feature type="domain" description="EGF-like" evidence="31">
    <location>
        <begin position="4247"/>
        <end position="4291"/>
    </location>
</feature>
<evidence type="ECO:0000256" key="19">
    <source>
        <dbReference type="ARBA" id="ARBA00023176"/>
    </source>
</evidence>
<evidence type="ECO:0000256" key="9">
    <source>
        <dbReference type="ARBA" id="ARBA00022729"/>
    </source>
</evidence>
<feature type="repeat" description="LDL-receptor class B" evidence="28">
    <location>
        <begin position="4081"/>
        <end position="4124"/>
    </location>
</feature>
<feature type="disulfide bond" evidence="27">
    <location>
        <begin position="3716"/>
        <end position="3731"/>
    </location>
</feature>
<feature type="disulfide bond" evidence="27">
    <location>
        <begin position="50"/>
        <end position="68"/>
    </location>
</feature>
<keyword evidence="15" id="KW-0729">SH3-binding</keyword>
<evidence type="ECO:0000256" key="8">
    <source>
        <dbReference type="ARBA" id="ARBA00022692"/>
    </source>
</evidence>
<evidence type="ECO:0000256" key="7">
    <source>
        <dbReference type="ARBA" id="ARBA00022583"/>
    </source>
</evidence>
<dbReference type="GO" id="GO:0007605">
    <property type="term" value="P:sensory perception of sound"/>
    <property type="evidence" value="ECO:0007669"/>
    <property type="project" value="UniProtKB-KW"/>
</dbReference>
<evidence type="ECO:0000256" key="21">
    <source>
        <dbReference type="ARBA" id="ARBA00023273"/>
    </source>
</evidence>
<dbReference type="SMART" id="SM00135">
    <property type="entry name" value="LY"/>
    <property type="match status" value="35"/>
</dbReference>
<feature type="disulfide bond" evidence="27">
    <location>
        <begin position="3781"/>
        <end position="3799"/>
    </location>
</feature>
<feature type="signal peptide" evidence="30">
    <location>
        <begin position="1"/>
        <end position="23"/>
    </location>
</feature>
<evidence type="ECO:0000256" key="24">
    <source>
        <dbReference type="ARBA" id="ARBA00077868"/>
    </source>
</evidence>
<evidence type="ECO:0000256" key="20">
    <source>
        <dbReference type="ARBA" id="ARBA00023180"/>
    </source>
</evidence>
<feature type="repeat" description="LDL-receptor class B" evidence="28">
    <location>
        <begin position="657"/>
        <end position="700"/>
    </location>
</feature>
<feature type="disulfide bond" evidence="27">
    <location>
        <begin position="1031"/>
        <end position="1046"/>
    </location>
</feature>
<feature type="disulfide bond" evidence="27">
    <location>
        <begin position="3735"/>
        <end position="3747"/>
    </location>
</feature>
<dbReference type="SMART" id="SM00192">
    <property type="entry name" value="LDLa"/>
    <property type="match status" value="33"/>
</dbReference>
<feature type="disulfide bond" evidence="27">
    <location>
        <begin position="3472"/>
        <end position="3487"/>
    </location>
</feature>
<keyword evidence="14 29" id="KW-1133">Transmembrane helix</keyword>
<feature type="disulfide bond" evidence="27">
    <location>
        <begin position="3583"/>
        <end position="3601"/>
    </location>
</feature>
<dbReference type="FunFam" id="2.120.10.30:FF:000035">
    <property type="entry name" value="Low-density lipoprotein receptor-related protein 2"/>
    <property type="match status" value="1"/>
</dbReference>
<feature type="repeat" description="LDL-receptor class B" evidence="28">
    <location>
        <begin position="1405"/>
        <end position="1447"/>
    </location>
</feature>
<feature type="disulfide bond" evidence="27">
    <location>
        <begin position="2622"/>
        <end position="2637"/>
    </location>
</feature>
<dbReference type="PROSITE" id="PS01209">
    <property type="entry name" value="LDLRA_1"/>
    <property type="match status" value="16"/>
</dbReference>
<dbReference type="InterPro" id="IPR051221">
    <property type="entry name" value="LDLR-related"/>
</dbReference>
<evidence type="ECO:0000256" key="17">
    <source>
        <dbReference type="ARBA" id="ARBA00023157"/>
    </source>
</evidence>
<feature type="domain" description="EGF-like" evidence="31">
    <location>
        <begin position="4392"/>
        <end position="4427"/>
    </location>
</feature>
<name>A0A9P0CEW5_9CUCU</name>
<dbReference type="Gene3D" id="4.10.400.10">
    <property type="entry name" value="Low-density Lipoprotein Receptor"/>
    <property type="match status" value="33"/>
</dbReference>
<evidence type="ECO:0000256" key="3">
    <source>
        <dbReference type="ARBA" id="ARBA00004489"/>
    </source>
</evidence>
<feature type="domain" description="EGF-like" evidence="31">
    <location>
        <begin position="4293"/>
        <end position="4329"/>
    </location>
</feature>
<feature type="disulfide bond" evidence="26">
    <location>
        <begin position="4353"/>
        <end position="4362"/>
    </location>
</feature>
<feature type="domain" description="EGF-like" evidence="31">
    <location>
        <begin position="3012"/>
        <end position="3053"/>
    </location>
</feature>
<feature type="domain" description="EGF-like" evidence="31">
    <location>
        <begin position="4330"/>
        <end position="4363"/>
    </location>
</feature>
<dbReference type="CDD" id="cd00112">
    <property type="entry name" value="LDLa"/>
    <property type="match status" value="32"/>
</dbReference>
<feature type="disulfide bond" evidence="26">
    <location>
        <begin position="4297"/>
        <end position="4307"/>
    </location>
</feature>
<evidence type="ECO:0000256" key="12">
    <source>
        <dbReference type="ARBA" id="ARBA00022837"/>
    </source>
</evidence>
<feature type="disulfide bond" evidence="27">
    <location>
        <begin position="1070"/>
        <end position="1085"/>
    </location>
</feature>
<dbReference type="SUPFAM" id="SSF57424">
    <property type="entry name" value="LDL receptor-like module"/>
    <property type="match status" value="32"/>
</dbReference>
<feature type="disulfide bond" evidence="26">
    <location>
        <begin position="4396"/>
        <end position="4406"/>
    </location>
</feature>
<feature type="disulfide bond" evidence="27">
    <location>
        <begin position="3816"/>
        <end position="3828"/>
    </location>
</feature>
<feature type="disulfide bond" evidence="27">
    <location>
        <begin position="3543"/>
        <end position="3561"/>
    </location>
</feature>
<keyword evidence="9 30" id="KW-0732">Signal</keyword>
<feature type="disulfide bond" evidence="27">
    <location>
        <begin position="3665"/>
        <end position="3683"/>
    </location>
</feature>
<feature type="disulfide bond" evidence="26">
    <location>
        <begin position="4489"/>
        <end position="4506"/>
    </location>
</feature>
<feature type="disulfide bond" evidence="27">
    <location>
        <begin position="2732"/>
        <end position="2750"/>
    </location>
</feature>
<feature type="disulfide bond" evidence="27">
    <location>
        <begin position="3774"/>
        <end position="3786"/>
    </location>
</feature>
<dbReference type="EMBL" id="OV651813">
    <property type="protein sequence ID" value="CAH1099458.1"/>
    <property type="molecule type" value="Genomic_DNA"/>
</dbReference>
<evidence type="ECO:0000313" key="33">
    <source>
        <dbReference type="Proteomes" id="UP001153636"/>
    </source>
</evidence>
<evidence type="ECO:0000256" key="5">
    <source>
        <dbReference type="ARBA" id="ARBA00022475"/>
    </source>
</evidence>
<feature type="disulfide bond" evidence="27">
    <location>
        <begin position="3638"/>
        <end position="3653"/>
    </location>
</feature>
<dbReference type="InterPro" id="IPR000152">
    <property type="entry name" value="EGF-type_Asp/Asn_hydroxyl_site"/>
</dbReference>
<dbReference type="CDD" id="cd00054">
    <property type="entry name" value="EGF_CA"/>
    <property type="match status" value="2"/>
</dbReference>
<reference evidence="32" key="1">
    <citation type="submission" date="2022-01" db="EMBL/GenBank/DDBJ databases">
        <authorList>
            <person name="King R."/>
        </authorList>
    </citation>
    <scope>NUCLEOTIDE SEQUENCE</scope>
</reference>
<dbReference type="GO" id="GO:0030424">
    <property type="term" value="C:axon"/>
    <property type="evidence" value="ECO:0007669"/>
    <property type="project" value="UniProtKB-SubCell"/>
</dbReference>
<feature type="repeat" description="LDL-receptor class B" evidence="28">
    <location>
        <begin position="2425"/>
        <end position="2467"/>
    </location>
</feature>
<dbReference type="GO" id="GO:0017124">
    <property type="term" value="F:SH3 domain binding"/>
    <property type="evidence" value="ECO:0007669"/>
    <property type="project" value="UniProtKB-KW"/>
</dbReference>
<feature type="disulfide bond" evidence="27">
    <location>
        <begin position="2900"/>
        <end position="2918"/>
    </location>
</feature>
<feature type="repeat" description="LDL-receptor class B" evidence="28">
    <location>
        <begin position="3187"/>
        <end position="3229"/>
    </location>
</feature>
<evidence type="ECO:0000256" key="10">
    <source>
        <dbReference type="ARBA" id="ARBA00022737"/>
    </source>
</evidence>
<dbReference type="PRINTS" id="PR00261">
    <property type="entry name" value="LDLRECEPTOR"/>
</dbReference>
<feature type="chain" id="PRO_5040492098" description="Low-density lipoprotein receptor-related protein 2" evidence="30">
    <location>
        <begin position="24"/>
        <end position="4673"/>
    </location>
</feature>
<evidence type="ECO:0000256" key="11">
    <source>
        <dbReference type="ARBA" id="ARBA00022740"/>
    </source>
</evidence>
<feature type="disulfide bond" evidence="26">
    <location>
        <begin position="4417"/>
        <end position="4426"/>
    </location>
</feature>
<feature type="disulfide bond" evidence="27">
    <location>
        <begin position="2817"/>
        <end position="2835"/>
    </location>
</feature>
<feature type="repeat" description="LDL-receptor class B" evidence="28">
    <location>
        <begin position="1494"/>
        <end position="1538"/>
    </location>
</feature>
<dbReference type="PROSITE" id="PS50026">
    <property type="entry name" value="EGF_3"/>
    <property type="match status" value="7"/>
</dbReference>
<feature type="repeat" description="LDL-receptor class B" evidence="28">
    <location>
        <begin position="701"/>
        <end position="748"/>
    </location>
</feature>
<protein>
    <recommendedName>
        <fullName evidence="23">Low-density lipoprotein receptor-related protein 2</fullName>
    </recommendedName>
    <alternativeName>
        <fullName evidence="24">Glycoprotein 330</fullName>
    </alternativeName>
    <alternativeName>
        <fullName evidence="25">Megalin</fullName>
    </alternativeName>
</protein>
<feature type="disulfide bond" evidence="27">
    <location>
        <begin position="1019"/>
        <end position="1037"/>
    </location>
</feature>
<dbReference type="OrthoDB" id="9990982at2759"/>
<feature type="disulfide bond" evidence="27">
    <location>
        <begin position="1091"/>
        <end position="1103"/>
    </location>
</feature>
<feature type="disulfide bond" evidence="27">
    <location>
        <begin position="3536"/>
        <end position="3548"/>
    </location>
</feature>
<feature type="repeat" description="LDL-receptor class B" evidence="28">
    <location>
        <begin position="1756"/>
        <end position="1800"/>
    </location>
</feature>
<feature type="repeat" description="LDL-receptor class B" evidence="28">
    <location>
        <begin position="1359"/>
        <end position="1404"/>
    </location>
</feature>
<keyword evidence="13" id="KW-0524">Neurogenesis</keyword>
<dbReference type="FunFam" id="2.120.10.30:FF:000008">
    <property type="entry name" value="Low-density lipoprotein receptor-related protein 4"/>
    <property type="match status" value="1"/>
</dbReference>
<feature type="disulfide bond" evidence="27">
    <location>
        <begin position="2725"/>
        <end position="2737"/>
    </location>
</feature>
<dbReference type="FunFam" id="2.10.25.10:FF:000009">
    <property type="entry name" value="Low-density lipoprotein receptor isoform 1"/>
    <property type="match status" value="1"/>
</dbReference>
<gene>
    <name evidence="32" type="ORF">PSYICH_LOCUS1035</name>
</gene>
<feature type="disulfide bond" evidence="27">
    <location>
        <begin position="3754"/>
        <end position="3769"/>
    </location>
</feature>
<dbReference type="InterPro" id="IPR056588">
    <property type="entry name" value="EGF_LRP2"/>
</dbReference>
<feature type="disulfide bond" evidence="27">
    <location>
        <begin position="3516"/>
        <end position="3531"/>
    </location>
</feature>
<feature type="disulfide bond" evidence="26">
    <location>
        <begin position="4485"/>
        <end position="4495"/>
    </location>
</feature>
<feature type="disulfide bond" evidence="27">
    <location>
        <begin position="3626"/>
        <end position="3644"/>
    </location>
</feature>
<dbReference type="SUPFAM" id="SSF57196">
    <property type="entry name" value="EGF/Laminin"/>
    <property type="match status" value="8"/>
</dbReference>
<feature type="repeat" description="LDL-receptor class B" evidence="28">
    <location>
        <begin position="1674"/>
        <end position="1716"/>
    </location>
</feature>
<dbReference type="GO" id="GO:0016324">
    <property type="term" value="C:apical plasma membrane"/>
    <property type="evidence" value="ECO:0007669"/>
    <property type="project" value="UniProtKB-SubCell"/>
</dbReference>
<dbReference type="GO" id="GO:0043235">
    <property type="term" value="C:receptor complex"/>
    <property type="evidence" value="ECO:0007669"/>
    <property type="project" value="TreeGrafter"/>
</dbReference>
<keyword evidence="21" id="KW-0966">Cell projection</keyword>
<feature type="disulfide bond" evidence="26">
    <location>
        <begin position="4523"/>
        <end position="4533"/>
    </location>
</feature>
<feature type="disulfide bond" evidence="27">
    <location>
        <begin position="3658"/>
        <end position="3670"/>
    </location>
</feature>